<comment type="caution">
    <text evidence="2">The sequence shown here is derived from an EMBL/GenBank/DDBJ whole genome shotgun (WGS) entry which is preliminary data.</text>
</comment>
<organism evidence="2 3">
    <name type="scientific">Sphingomicrobium sediminis</name>
    <dbReference type="NCBI Taxonomy" id="2950949"/>
    <lineage>
        <taxon>Bacteria</taxon>
        <taxon>Pseudomonadati</taxon>
        <taxon>Pseudomonadota</taxon>
        <taxon>Alphaproteobacteria</taxon>
        <taxon>Sphingomonadales</taxon>
        <taxon>Sphingomonadaceae</taxon>
        <taxon>Sphingomicrobium</taxon>
    </lineage>
</organism>
<keyword evidence="1" id="KW-0812">Transmembrane</keyword>
<keyword evidence="1" id="KW-1133">Transmembrane helix</keyword>
<sequence>MLRLRRLRPRELRSIRHWAIELAVVVVGVLLALWAAEWAEGRREAERMALAEIDIREELRQNFATLAIYQSFDQCKRHQIGRVYNQLVSSEEDWGGIEEDVILAQRPDGEIIPGFYSLPGFRFTSEVWDAALATGLLNRMDRDRLAVYGAVYEWFGTGGAFVEEELDARANLSGLVPPGKITAQVRIEALGRLQRLEASRNVYMAMSEVVEVAAPLELGSSRRMEERLAEFRAVAAENFFKPCYRAPDNPLAEMTQ</sequence>
<evidence type="ECO:0000313" key="2">
    <source>
        <dbReference type="EMBL" id="MCM8556446.1"/>
    </source>
</evidence>
<evidence type="ECO:0000313" key="3">
    <source>
        <dbReference type="Proteomes" id="UP001155128"/>
    </source>
</evidence>
<protein>
    <submittedName>
        <fullName evidence="2">Uncharacterized protein</fullName>
    </submittedName>
</protein>
<name>A0A9X2EFG8_9SPHN</name>
<reference evidence="2" key="1">
    <citation type="submission" date="2022-06" db="EMBL/GenBank/DDBJ databases">
        <title>Sphingomicrobium sedimins sp. nov., a marine bacterium isolated from tidal flat.</title>
        <authorList>
            <person name="Kim C.-H."/>
            <person name="Yoo Y."/>
            <person name="Kim J.-J."/>
        </authorList>
    </citation>
    <scope>NUCLEOTIDE SEQUENCE</scope>
    <source>
        <strain evidence="2">GRR-S6-50</strain>
    </source>
</reference>
<evidence type="ECO:0000256" key="1">
    <source>
        <dbReference type="SAM" id="Phobius"/>
    </source>
</evidence>
<keyword evidence="1" id="KW-0472">Membrane</keyword>
<feature type="transmembrane region" description="Helical" evidence="1">
    <location>
        <begin position="20"/>
        <end position="39"/>
    </location>
</feature>
<dbReference type="EMBL" id="JAMSHT010000001">
    <property type="protein sequence ID" value="MCM8556446.1"/>
    <property type="molecule type" value="Genomic_DNA"/>
</dbReference>
<proteinExistence type="predicted"/>
<dbReference type="Proteomes" id="UP001155128">
    <property type="component" value="Unassembled WGS sequence"/>
</dbReference>
<gene>
    <name evidence="2" type="ORF">NDO55_01260</name>
</gene>
<accession>A0A9X2EFG8</accession>
<keyword evidence="3" id="KW-1185">Reference proteome</keyword>
<dbReference type="RefSeq" id="WP_252111656.1">
    <property type="nucleotide sequence ID" value="NZ_JAMSHT010000001.1"/>
</dbReference>
<dbReference type="AlphaFoldDB" id="A0A9X2EFG8"/>